<keyword evidence="5 6" id="KW-0946">Virion</keyword>
<evidence type="ECO:0000256" key="5">
    <source>
        <dbReference type="ARBA" id="ARBA00022844"/>
    </source>
</evidence>
<comment type="similarity">
    <text evidence="2 6">Belongs to the anelloviridae capsid protein family.</text>
</comment>
<dbReference type="EMBL" id="PP816638">
    <property type="protein sequence ID" value="XCH55884.1"/>
    <property type="molecule type" value="Genomic_DNA"/>
</dbReference>
<evidence type="ECO:0000256" key="2">
    <source>
        <dbReference type="ARBA" id="ARBA00006131"/>
    </source>
</evidence>
<keyword evidence="3 6" id="KW-1140">T=1 icosahedral capsid protein</keyword>
<feature type="coiled-coil region" evidence="7">
    <location>
        <begin position="629"/>
        <end position="656"/>
    </location>
</feature>
<proteinExistence type="inferred from homology"/>
<evidence type="ECO:0000256" key="7">
    <source>
        <dbReference type="SAM" id="Coils"/>
    </source>
</evidence>
<name>A0AAU8H6A5_9VIRU</name>
<dbReference type="InterPro" id="IPR004219">
    <property type="entry name" value="TTvirus_Unk"/>
</dbReference>
<protein>
    <recommendedName>
        <fullName evidence="6">Capsid protein</fullName>
    </recommendedName>
</protein>
<reference evidence="8" key="1">
    <citation type="submission" date="2024-05" db="EMBL/GenBank/DDBJ databases">
        <authorList>
            <person name="Laubscher F."/>
            <person name="Chudzinski V."/>
            <person name="Cordey S."/>
            <person name="Hosszu-Fellous K."/>
            <person name="Kaiser L."/>
        </authorList>
    </citation>
    <scope>NUCLEOTIDE SEQUENCE</scope>
    <source>
        <strain evidence="8">GE-0820-24-006</strain>
    </source>
</reference>
<evidence type="ECO:0000256" key="1">
    <source>
        <dbReference type="ARBA" id="ARBA00004328"/>
    </source>
</evidence>
<evidence type="ECO:0000256" key="3">
    <source>
        <dbReference type="ARBA" id="ARBA00022431"/>
    </source>
</evidence>
<keyword evidence="4 6" id="KW-0167">Capsid protein</keyword>
<evidence type="ECO:0000313" key="8">
    <source>
        <dbReference type="EMBL" id="XCH55884.1"/>
    </source>
</evidence>
<evidence type="ECO:0000256" key="6">
    <source>
        <dbReference type="RuleBase" id="RU361230"/>
    </source>
</evidence>
<evidence type="ECO:0000256" key="4">
    <source>
        <dbReference type="ARBA" id="ARBA00022561"/>
    </source>
</evidence>
<organism evidence="8">
    <name type="scientific">Betatorquevirus homini1</name>
    <dbReference type="NCBI Taxonomy" id="3048395"/>
    <lineage>
        <taxon>Viruses</taxon>
        <taxon>Monodnaviria</taxon>
        <taxon>Shotokuvirae</taxon>
        <taxon>Commensaviricota</taxon>
        <taxon>Cardeaviricetes</taxon>
        <taxon>Sanitavirales</taxon>
        <taxon>Anelloviridae</taxon>
        <taxon>Betatorquevirus</taxon>
    </lineage>
</organism>
<dbReference type="GO" id="GO:0039615">
    <property type="term" value="C:T=1 icosahedral viral capsid"/>
    <property type="evidence" value="ECO:0007669"/>
    <property type="project" value="UniProtKB-UniRule"/>
</dbReference>
<accession>A0AAU8H6A5</accession>
<comment type="subcellular location">
    <subcellularLocation>
        <location evidence="1 6">Virion</location>
    </subcellularLocation>
</comment>
<dbReference type="Pfam" id="PF02956">
    <property type="entry name" value="TT_ORF1"/>
    <property type="match status" value="1"/>
</dbReference>
<keyword evidence="7" id="KW-0175">Coiled coil</keyword>
<comment type="function">
    <text evidence="6">Self-assembles to form an icosahedral capsid.</text>
</comment>
<sequence length="663" mass="79415">MPPFTYRRYWNFYRPRYYRRRWHQRRRPRKTLRRRFWRRRWVRRRRFIKYRKRKLKKIKLCQWQPDNIRKCHIKGQICLLTCGINRINNNFTLTAESFVPVGEPGGGGWSIMQITLRALFDEYQHYRNWWTTTNCGFPLVRYCGCRIKFYNSNDTDYIVTVQRTGPFEVTRDSYLNTQPSRHIMNKNSFVVPKLNPNKKRKPYIKKRYRPPALLQNKWYFAQDMLNTPLILFTISSASFDQMYAPNDQISTNITFNSLNTDLFQNPLWETDNNEPYYPKVTGTINEIGLYTFGNGDNINNQTNWKKLIPLYDTQHYKQPQHNNSTDYTNSYQQFIEHNKWGNPFSYSAHHEIQDIRIFYGKPPTNQTYNNPPSLSTITGLYQQCRYNPFKDKAIGNKVYIKSTKTQQGSFLSLPTDSRLLITDFPLWLIMWGWISWLEKSKPVHHLQEDYQLVFQSPYIYPPMKCYVPLDNYFTHSDGKELTETDKNHWHPKLEFQLETLSKFAETGPAAPKINKQKQLQIHAFYDFYFKWGGCPAPMETICDPAEQEKFPNPNNILQELAIENPETPKEHYIYRFDERDGLLTNTATKRLKKDTEPTKYFTEFGAKDPLLQIFPPTKTPEETTPEESEEEIKEQLQLLKQHRDHLRDRINRLTKRQKLFPTT</sequence>